<evidence type="ECO:0000313" key="2">
    <source>
        <dbReference type="EMBL" id="CEK28354.1"/>
    </source>
</evidence>
<feature type="region of interest" description="Disordered" evidence="1">
    <location>
        <begin position="70"/>
        <end position="92"/>
    </location>
</feature>
<evidence type="ECO:0000256" key="1">
    <source>
        <dbReference type="SAM" id="MobiDB-lite"/>
    </source>
</evidence>
<reference evidence="2" key="1">
    <citation type="journal article" date="2015" name="Genome Announc.">
        <title>Complete Genome Sequence of Yersinia ruckeri Strain CSF007-82, Etiologic Agent of Red Mouth Disease in Salmonid Fish.</title>
        <authorList>
            <person name="Nelson M.C."/>
            <person name="LaPatra S.E."/>
            <person name="Welch T.J."/>
            <person name="Graf J."/>
        </authorList>
    </citation>
    <scope>NUCLEOTIDE SEQUENCE</scope>
    <source>
        <strain evidence="2">CSF007-82</strain>
    </source>
</reference>
<name>A0A0A8VK56_YERRU</name>
<sequence length="183" mass="20158">MQAITSNSGWAMPLKRGENAIARLSQLSWQLRHSIPLNGRQLGEKVAFHCQGASSNEVKTDASQAVTQRRQKVHSARWKSISGKPPLPTMSTPVSQAVTQAWQRVQPAVKSASSTDQGGRIIEDVLPELRRHCPESSRRRDKLAMLIPLTLRTPLRAVLQNTSPTPAYLCGLADKVRLLLPGK</sequence>
<proteinExistence type="predicted"/>
<organism evidence="2">
    <name type="scientific">Yersinia ruckeri</name>
    <dbReference type="NCBI Taxonomy" id="29486"/>
    <lineage>
        <taxon>Bacteria</taxon>
        <taxon>Pseudomonadati</taxon>
        <taxon>Pseudomonadota</taxon>
        <taxon>Gammaproteobacteria</taxon>
        <taxon>Enterobacterales</taxon>
        <taxon>Yersiniaceae</taxon>
        <taxon>Yersinia</taxon>
    </lineage>
</organism>
<dbReference type="EMBL" id="LN681231">
    <property type="protein sequence ID" value="CEK28354.1"/>
    <property type="molecule type" value="Genomic_DNA"/>
</dbReference>
<accession>A0A0A8VK56</accession>
<dbReference type="AlphaFoldDB" id="A0A0A8VK56"/>
<gene>
    <name evidence="2" type="ORF">CSF007_13110</name>
</gene>
<protein>
    <submittedName>
        <fullName evidence="2">Uncharacterized protein</fullName>
    </submittedName>
</protein>